<reference evidence="1" key="1">
    <citation type="submission" date="2014-11" db="EMBL/GenBank/DDBJ databases">
        <authorList>
            <person name="Amaro Gonzalez C."/>
        </authorList>
    </citation>
    <scope>NUCLEOTIDE SEQUENCE</scope>
</reference>
<reference evidence="1" key="2">
    <citation type="journal article" date="2015" name="Fish Shellfish Immunol.">
        <title>Early steps in the European eel (Anguilla anguilla)-Vibrio vulnificus interaction in the gills: Role of the RtxA13 toxin.</title>
        <authorList>
            <person name="Callol A."/>
            <person name="Pajuelo D."/>
            <person name="Ebbesson L."/>
            <person name="Teles M."/>
            <person name="MacKenzie S."/>
            <person name="Amaro C."/>
        </authorList>
    </citation>
    <scope>NUCLEOTIDE SEQUENCE</scope>
</reference>
<proteinExistence type="predicted"/>
<dbReference type="EMBL" id="GBXM01041745">
    <property type="protein sequence ID" value="JAH66832.1"/>
    <property type="molecule type" value="Transcribed_RNA"/>
</dbReference>
<accession>A0A0E9UM15</accession>
<protein>
    <submittedName>
        <fullName evidence="1">Uncharacterized protein</fullName>
    </submittedName>
</protein>
<dbReference type="AlphaFoldDB" id="A0A0E9UM15"/>
<name>A0A0E9UM15_ANGAN</name>
<organism evidence="1">
    <name type="scientific">Anguilla anguilla</name>
    <name type="common">European freshwater eel</name>
    <name type="synonym">Muraena anguilla</name>
    <dbReference type="NCBI Taxonomy" id="7936"/>
    <lineage>
        <taxon>Eukaryota</taxon>
        <taxon>Metazoa</taxon>
        <taxon>Chordata</taxon>
        <taxon>Craniata</taxon>
        <taxon>Vertebrata</taxon>
        <taxon>Euteleostomi</taxon>
        <taxon>Actinopterygii</taxon>
        <taxon>Neopterygii</taxon>
        <taxon>Teleostei</taxon>
        <taxon>Anguilliformes</taxon>
        <taxon>Anguillidae</taxon>
        <taxon>Anguilla</taxon>
    </lineage>
</organism>
<evidence type="ECO:0000313" key="1">
    <source>
        <dbReference type="EMBL" id="JAH66832.1"/>
    </source>
</evidence>
<sequence>MLAGSTTAASVFTVNTWIV</sequence>